<dbReference type="AlphaFoldDB" id="A0A395RB89"/>
<dbReference type="SUPFAM" id="SSF47413">
    <property type="entry name" value="lambda repressor-like DNA-binding domains"/>
    <property type="match status" value="1"/>
</dbReference>
<dbReference type="InterPro" id="IPR010982">
    <property type="entry name" value="Lambda_DNA-bd_dom_sf"/>
</dbReference>
<dbReference type="GO" id="GO:0003677">
    <property type="term" value="F:DNA binding"/>
    <property type="evidence" value="ECO:0007669"/>
    <property type="project" value="InterPro"/>
</dbReference>
<sequence>MNISQMLKALTDGGMSQNEIAKAIGVSQPTIHRALKGSPMLYESGKRIEQLYAERVAGPAAQAAAA</sequence>
<dbReference type="EMBL" id="LMAZ01000001">
    <property type="protein sequence ID" value="RGP57377.1"/>
    <property type="molecule type" value="Genomic_DNA"/>
</dbReference>
<dbReference type="OrthoDB" id="6947638at2"/>
<dbReference type="Proteomes" id="UP000265411">
    <property type="component" value="Unassembled WGS sequence"/>
</dbReference>
<name>A0A395RB89_9PSED</name>
<dbReference type="Pfam" id="PF13412">
    <property type="entry name" value="HTH_24"/>
    <property type="match status" value="1"/>
</dbReference>
<dbReference type="InterPro" id="IPR011991">
    <property type="entry name" value="ArsR-like_HTH"/>
</dbReference>
<evidence type="ECO:0008006" key="3">
    <source>
        <dbReference type="Google" id="ProtNLM"/>
    </source>
</evidence>
<dbReference type="CDD" id="cd00090">
    <property type="entry name" value="HTH_ARSR"/>
    <property type="match status" value="1"/>
</dbReference>
<gene>
    <name evidence="1" type="ORF">ASB58_06905</name>
</gene>
<dbReference type="Gene3D" id="1.10.10.60">
    <property type="entry name" value="Homeodomain-like"/>
    <property type="match status" value="1"/>
</dbReference>
<proteinExistence type="predicted"/>
<dbReference type="GO" id="GO:0006355">
    <property type="term" value="P:regulation of DNA-templated transcription"/>
    <property type="evidence" value="ECO:0007669"/>
    <property type="project" value="UniProtKB-ARBA"/>
</dbReference>
<evidence type="ECO:0000313" key="2">
    <source>
        <dbReference type="Proteomes" id="UP000265411"/>
    </source>
</evidence>
<keyword evidence="2" id="KW-1185">Reference proteome</keyword>
<protein>
    <recommendedName>
        <fullName evidence="3">Helix-turn-helix protein</fullName>
    </recommendedName>
</protein>
<accession>A0A395RB89</accession>
<evidence type="ECO:0000313" key="1">
    <source>
        <dbReference type="EMBL" id="RGP57377.1"/>
    </source>
</evidence>
<reference evidence="1 2" key="1">
    <citation type="journal article" date="2018" name="Syst. Appl. Microbiol.">
        <title>Pseudomonas gallaeciensis sp. nov., isolated from crude-oil-contaminated intertidal sand samples after the Prestige oil spill.</title>
        <authorList>
            <person name="Mulet M."/>
            <person name="Sanchez D."/>
            <person name="Rodriguez A.C."/>
            <person name="Nogales B."/>
            <person name="Bosch R."/>
            <person name="Busquets A."/>
            <person name="Gomila M."/>
            <person name="Lalucat J."/>
            <person name="Garcia-Valdes E."/>
        </authorList>
    </citation>
    <scope>NUCLEOTIDE SEQUENCE [LARGE SCALE GENOMIC DNA]</scope>
    <source>
        <strain evidence="1 2">V113</strain>
    </source>
</reference>
<comment type="caution">
    <text evidence="1">The sequence shown here is derived from an EMBL/GenBank/DDBJ whole genome shotgun (WGS) entry which is preliminary data.</text>
</comment>
<organism evidence="1 2">
    <name type="scientific">Pseudomonas abyssi</name>
    <dbReference type="NCBI Taxonomy" id="170540"/>
    <lineage>
        <taxon>Bacteria</taxon>
        <taxon>Pseudomonadati</taxon>
        <taxon>Pseudomonadota</taxon>
        <taxon>Gammaproteobacteria</taxon>
        <taxon>Pseudomonadales</taxon>
        <taxon>Pseudomonadaceae</taxon>
        <taxon>Pseudomonas</taxon>
    </lineage>
</organism>
<dbReference type="RefSeq" id="WP_118130023.1">
    <property type="nucleotide sequence ID" value="NZ_LMAZ01000001.1"/>
</dbReference>